<dbReference type="EMBL" id="FQYU01000001">
    <property type="protein sequence ID" value="SHI39372.1"/>
    <property type="molecule type" value="Genomic_DNA"/>
</dbReference>
<evidence type="ECO:0000313" key="4">
    <source>
        <dbReference type="Proteomes" id="UP000184543"/>
    </source>
</evidence>
<keyword evidence="2" id="KW-1133">Transmembrane helix</keyword>
<sequence>MNVQDNKFNYKIIFVALVAVIIGVLLAFYYSYAQSKSEIAFLEREKAILMQDLSLMKTDVDRLSALNEVNEIELESSKYRIQQLLDSVGQLNFTVEKLREYKSELRRLEAKNDSLKLKNNFLRYNNMLLSEKYEKTKKELEQLKGKSMSLAEAEALQRKKIQELNQELKSKSYLTLQNTEGSGFRLRSGKPINTNKASIIEKLRGCVTVKADITEMNTTKVIYYQFLDPDMRVIEDNANTISVNGNVYSKRVEFKFSGEDTNICDFITIPQGSLQEGMYRLNIFEGQKLLSTSEFELK</sequence>
<keyword evidence="4" id="KW-1185">Reference proteome</keyword>
<dbReference type="Proteomes" id="UP000184543">
    <property type="component" value="Unassembled WGS sequence"/>
</dbReference>
<reference evidence="4" key="1">
    <citation type="submission" date="2016-11" db="EMBL/GenBank/DDBJ databases">
        <authorList>
            <person name="Varghese N."/>
            <person name="Submissions S."/>
        </authorList>
    </citation>
    <scope>NUCLEOTIDE SEQUENCE [LARGE SCALE GENOMIC DNA]</scope>
    <source>
        <strain evidence="4">DSM 19858</strain>
    </source>
</reference>
<evidence type="ECO:0000256" key="2">
    <source>
        <dbReference type="SAM" id="Phobius"/>
    </source>
</evidence>
<feature type="transmembrane region" description="Helical" evidence="2">
    <location>
        <begin position="12"/>
        <end position="32"/>
    </location>
</feature>
<name>A0A1M6ASC8_9FLAO</name>
<evidence type="ECO:0000256" key="1">
    <source>
        <dbReference type="SAM" id="Coils"/>
    </source>
</evidence>
<dbReference type="RefSeq" id="WP_072986947.1">
    <property type="nucleotide sequence ID" value="NZ_FQYU01000001.1"/>
</dbReference>
<dbReference type="AlphaFoldDB" id="A0A1M6ASC8"/>
<evidence type="ECO:0008006" key="5">
    <source>
        <dbReference type="Google" id="ProtNLM"/>
    </source>
</evidence>
<evidence type="ECO:0000313" key="3">
    <source>
        <dbReference type="EMBL" id="SHI39372.1"/>
    </source>
</evidence>
<keyword evidence="2" id="KW-0472">Membrane</keyword>
<gene>
    <name evidence="3" type="ORF">SAMN04488513_101165</name>
</gene>
<proteinExistence type="predicted"/>
<organism evidence="3 4">
    <name type="scientific">Pseudozobellia thermophila</name>
    <dbReference type="NCBI Taxonomy" id="192903"/>
    <lineage>
        <taxon>Bacteria</taxon>
        <taxon>Pseudomonadati</taxon>
        <taxon>Bacteroidota</taxon>
        <taxon>Flavobacteriia</taxon>
        <taxon>Flavobacteriales</taxon>
        <taxon>Flavobacteriaceae</taxon>
        <taxon>Pseudozobellia</taxon>
    </lineage>
</organism>
<protein>
    <recommendedName>
        <fullName evidence="5">Chromosome partitioning protein ParA</fullName>
    </recommendedName>
</protein>
<feature type="coiled-coil region" evidence="1">
    <location>
        <begin position="91"/>
        <end position="171"/>
    </location>
</feature>
<accession>A0A1M6ASC8</accession>
<dbReference type="STRING" id="192903.SAMN04488513_101165"/>
<keyword evidence="1" id="KW-0175">Coiled coil</keyword>
<dbReference type="OrthoDB" id="1412292at2"/>
<keyword evidence="2" id="KW-0812">Transmembrane</keyword>